<name>A0A4Y1RYM3_PRUDU</name>
<accession>A0A4Y1RYM3</accession>
<sequence>MQGFKLWDINNRKKVVSRDIVFNETTMPLNKVESSREKKDDAEIEVTKIPLISSDEEKAQVEQIEQDAESDGFEEKEEHQHCSPVKNQVEQETCQIEGTLIRQTSQRVRTSTNNPPTFQRFIALDKPNRNNKKPDRRSNYLSSDERDSWISAMTEEMDKNYVWELVPKPKGRKLVGCKWVFRKKEGLHEQNVVRFKARLLAKGYSQKEGVDYDEIFSLVVKHTSIRLLLAMATQQDMEIEQMDVKKAFLYEDLEETIFMAQPEGFVEYGKENLACQLRKSLYGLKQSPSTRAHFKLSGQQCPKSEEEQQVMKKVPYANVMGCLMYAMCSWQQRIMFEKQKENARVLGYVDADYAGDLDNKRSTSGYVFTCAGGPISWKTLLQPITALSTTEAEYIALAEAGKEAICLMAW</sequence>
<feature type="domain" description="Reverse transcriptase Ty1/copia-type" evidence="2">
    <location>
        <begin position="161"/>
        <end position="289"/>
    </location>
</feature>
<feature type="region of interest" description="Disordered" evidence="1">
    <location>
        <begin position="68"/>
        <end position="88"/>
    </location>
</feature>
<dbReference type="InterPro" id="IPR043502">
    <property type="entry name" value="DNA/RNA_pol_sf"/>
</dbReference>
<dbReference type="Pfam" id="PF07727">
    <property type="entry name" value="RVT_2"/>
    <property type="match status" value="1"/>
</dbReference>
<evidence type="ECO:0000259" key="2">
    <source>
        <dbReference type="Pfam" id="PF07727"/>
    </source>
</evidence>
<feature type="region of interest" description="Disordered" evidence="1">
    <location>
        <begin position="125"/>
        <end position="144"/>
    </location>
</feature>
<dbReference type="SUPFAM" id="SSF56672">
    <property type="entry name" value="DNA/RNA polymerases"/>
    <property type="match status" value="1"/>
</dbReference>
<proteinExistence type="predicted"/>
<protein>
    <submittedName>
        <fullName evidence="3">Transposable element protein</fullName>
    </submittedName>
</protein>
<reference evidence="3" key="1">
    <citation type="journal article" date="2019" name="Science">
        <title>Mutation of a bHLH transcription factor allowed almond domestication.</title>
        <authorList>
            <person name="Sanchez-Perez R."/>
            <person name="Pavan S."/>
            <person name="Mazzeo R."/>
            <person name="Moldovan C."/>
            <person name="Aiese Cigliano R."/>
            <person name="Del Cueto J."/>
            <person name="Ricciardi F."/>
            <person name="Lotti C."/>
            <person name="Ricciardi L."/>
            <person name="Dicenta F."/>
            <person name="Lopez-Marques R.L."/>
            <person name="Lindberg Moller B."/>
        </authorList>
    </citation>
    <scope>NUCLEOTIDE SEQUENCE</scope>
</reference>
<dbReference type="AlphaFoldDB" id="A0A4Y1RYM3"/>
<dbReference type="EMBL" id="AP019304">
    <property type="protein sequence ID" value="BBH08893.1"/>
    <property type="molecule type" value="Genomic_DNA"/>
</dbReference>
<dbReference type="CDD" id="cd09272">
    <property type="entry name" value="RNase_HI_RT_Ty1"/>
    <property type="match status" value="1"/>
</dbReference>
<evidence type="ECO:0000256" key="1">
    <source>
        <dbReference type="SAM" id="MobiDB-lite"/>
    </source>
</evidence>
<dbReference type="PANTHER" id="PTHR11439">
    <property type="entry name" value="GAG-POL-RELATED RETROTRANSPOSON"/>
    <property type="match status" value="1"/>
</dbReference>
<organism evidence="3">
    <name type="scientific">Prunus dulcis</name>
    <name type="common">Almond</name>
    <name type="synonym">Amygdalus dulcis</name>
    <dbReference type="NCBI Taxonomy" id="3755"/>
    <lineage>
        <taxon>Eukaryota</taxon>
        <taxon>Viridiplantae</taxon>
        <taxon>Streptophyta</taxon>
        <taxon>Embryophyta</taxon>
        <taxon>Tracheophyta</taxon>
        <taxon>Spermatophyta</taxon>
        <taxon>Magnoliopsida</taxon>
        <taxon>eudicotyledons</taxon>
        <taxon>Gunneridae</taxon>
        <taxon>Pentapetalae</taxon>
        <taxon>rosids</taxon>
        <taxon>fabids</taxon>
        <taxon>Rosales</taxon>
        <taxon>Rosaceae</taxon>
        <taxon>Amygdaloideae</taxon>
        <taxon>Amygdaleae</taxon>
        <taxon>Prunus</taxon>
    </lineage>
</organism>
<dbReference type="InterPro" id="IPR013103">
    <property type="entry name" value="RVT_2"/>
</dbReference>
<gene>
    <name evidence="3" type="ORF">Prudu_021231</name>
</gene>
<feature type="compositionally biased region" description="Basic and acidic residues" evidence="1">
    <location>
        <begin position="126"/>
        <end position="144"/>
    </location>
</feature>
<evidence type="ECO:0000313" key="3">
    <source>
        <dbReference type="EMBL" id="BBH08893.1"/>
    </source>
</evidence>